<keyword evidence="1" id="KW-0343">GTPase activation</keyword>
<dbReference type="PROSITE" id="PS50018">
    <property type="entry name" value="RAS_GTPASE_ACTIV_2"/>
    <property type="match status" value="1"/>
</dbReference>
<name>A0ABR2HD02_9EUKA</name>
<dbReference type="Proteomes" id="UP001470230">
    <property type="component" value="Unassembled WGS sequence"/>
</dbReference>
<organism evidence="3 4">
    <name type="scientific">Tritrichomonas musculus</name>
    <dbReference type="NCBI Taxonomy" id="1915356"/>
    <lineage>
        <taxon>Eukaryota</taxon>
        <taxon>Metamonada</taxon>
        <taxon>Parabasalia</taxon>
        <taxon>Tritrichomonadida</taxon>
        <taxon>Tritrichomonadidae</taxon>
        <taxon>Tritrichomonas</taxon>
    </lineage>
</organism>
<reference evidence="3 4" key="1">
    <citation type="submission" date="2024-04" db="EMBL/GenBank/DDBJ databases">
        <title>Tritrichomonas musculus Genome.</title>
        <authorList>
            <person name="Alves-Ferreira E."/>
            <person name="Grigg M."/>
            <person name="Lorenzi H."/>
            <person name="Galac M."/>
        </authorList>
    </citation>
    <scope>NUCLEOTIDE SEQUENCE [LARGE SCALE GENOMIC DNA]</scope>
    <source>
        <strain evidence="3 4">EAF2021</strain>
    </source>
</reference>
<keyword evidence="4" id="KW-1185">Reference proteome</keyword>
<dbReference type="PANTHER" id="PTHR10194:SF60">
    <property type="entry name" value="RAS GTPASE-ACTIVATING PROTEIN RASKOL"/>
    <property type="match status" value="1"/>
</dbReference>
<dbReference type="InterPro" id="IPR001936">
    <property type="entry name" value="RasGAP_dom"/>
</dbReference>
<accession>A0ABR2HD02</accession>
<dbReference type="InterPro" id="IPR008936">
    <property type="entry name" value="Rho_GTPase_activation_prot"/>
</dbReference>
<protein>
    <recommendedName>
        <fullName evidence="2">Ras-GAP domain-containing protein</fullName>
    </recommendedName>
</protein>
<evidence type="ECO:0000313" key="4">
    <source>
        <dbReference type="Proteomes" id="UP001470230"/>
    </source>
</evidence>
<dbReference type="SUPFAM" id="SSF48350">
    <property type="entry name" value="GTPase activation domain, GAP"/>
    <property type="match status" value="1"/>
</dbReference>
<dbReference type="InterPro" id="IPR039360">
    <property type="entry name" value="Ras_GTPase"/>
</dbReference>
<evidence type="ECO:0000259" key="2">
    <source>
        <dbReference type="PROSITE" id="PS50018"/>
    </source>
</evidence>
<gene>
    <name evidence="3" type="ORF">M9Y10_021101</name>
</gene>
<evidence type="ECO:0000256" key="1">
    <source>
        <dbReference type="ARBA" id="ARBA00022468"/>
    </source>
</evidence>
<sequence>MSDDNDSMEETSNSFFFLNDCVKSVKNDIKNIDYSQLPKYNNKPLNKIRNDIIQMINSKSEEELMNSDDSSTPLNKFFQDIYSQVFDEEILHQVLYTFPICLPMSHQSKIDKKDIKNLTLFLISIIQDANEPLKALHYIISHFLYQRWHKNKSATTDAVKNFCLCRNKKDGPLVASNNKGKTKTKNSDNIDPKNYTDFTWVIADRKKKLYIYKITNGVFNASNQVQQPYSEMQSENGMIKVIYQGSVVQKLYPVSKDQMSAFLSQIDFPNLIYSMPKHVPNEIFNALYQAITNDDLLVVRAVAHYSVTKVLSGMPLCEALMKIFSYANKTHALLSALVGMEFENPSLTTEQILRTNSHLTNTFKIINRKYGKLYFEKIINPLRKYILKKGDIGLKDTAHANEKEAKIMFFTVFKYIFASSKFVSPQMRHVIYLLRTFSGIRFNNYESTYNAISGYFFLRFFSSLFIDPSALDPNTIIDDDTNSNIILPFIQLIQTSLNLKPLHGRMERFSNWNQAIEKNIFPKLIPFAFSLAEIEEVPTYEPPSKEEVKKALEDVLNIISENHDKFQKRYTQLKCIKTENYPPVGWCFGSFLCEFFKNYGEIEH</sequence>
<dbReference type="PANTHER" id="PTHR10194">
    <property type="entry name" value="RAS GTPASE-ACTIVATING PROTEINS"/>
    <property type="match status" value="1"/>
</dbReference>
<dbReference type="EMBL" id="JAPFFF010000031">
    <property type="protein sequence ID" value="KAK8844928.1"/>
    <property type="molecule type" value="Genomic_DNA"/>
</dbReference>
<proteinExistence type="predicted"/>
<evidence type="ECO:0000313" key="3">
    <source>
        <dbReference type="EMBL" id="KAK8844928.1"/>
    </source>
</evidence>
<dbReference type="Gene3D" id="1.10.506.10">
    <property type="entry name" value="GTPase Activation - p120gap, domain 1"/>
    <property type="match status" value="2"/>
</dbReference>
<feature type="domain" description="Ras-GAP" evidence="2">
    <location>
        <begin position="312"/>
        <end position="498"/>
    </location>
</feature>
<comment type="caution">
    <text evidence="3">The sequence shown here is derived from an EMBL/GenBank/DDBJ whole genome shotgun (WGS) entry which is preliminary data.</text>
</comment>